<feature type="region of interest" description="Disordered" evidence="1">
    <location>
        <begin position="347"/>
        <end position="369"/>
    </location>
</feature>
<feature type="transmembrane region" description="Helical" evidence="2">
    <location>
        <begin position="39"/>
        <end position="57"/>
    </location>
</feature>
<accession>A0ABR6WDV9</accession>
<dbReference type="RefSeq" id="WP_186740371.1">
    <property type="nucleotide sequence ID" value="NZ_VFIA01000039.1"/>
</dbReference>
<dbReference type="InterPro" id="IPR050879">
    <property type="entry name" value="Acyltransferase_3"/>
</dbReference>
<feature type="domain" description="Acyltransferase 3" evidence="3">
    <location>
        <begin position="5"/>
        <end position="325"/>
    </location>
</feature>
<dbReference type="Pfam" id="PF01757">
    <property type="entry name" value="Acyl_transf_3"/>
    <property type="match status" value="1"/>
</dbReference>
<keyword evidence="5" id="KW-1185">Reference proteome</keyword>
<feature type="compositionally biased region" description="Low complexity" evidence="1">
    <location>
        <begin position="347"/>
        <end position="356"/>
    </location>
</feature>
<comment type="caution">
    <text evidence="4">The sequence shown here is derived from an EMBL/GenBank/DDBJ whole genome shotgun (WGS) entry which is preliminary data.</text>
</comment>
<feature type="transmembrane region" description="Helical" evidence="2">
    <location>
        <begin position="317"/>
        <end position="337"/>
    </location>
</feature>
<organism evidence="4 5">
    <name type="scientific">Spirosoma utsteinense</name>
    <dbReference type="NCBI Taxonomy" id="2585773"/>
    <lineage>
        <taxon>Bacteria</taxon>
        <taxon>Pseudomonadati</taxon>
        <taxon>Bacteroidota</taxon>
        <taxon>Cytophagia</taxon>
        <taxon>Cytophagales</taxon>
        <taxon>Cytophagaceae</taxon>
        <taxon>Spirosoma</taxon>
    </lineage>
</organism>
<feature type="transmembrane region" description="Helical" evidence="2">
    <location>
        <begin position="165"/>
        <end position="181"/>
    </location>
</feature>
<keyword evidence="2" id="KW-0812">Transmembrane</keyword>
<evidence type="ECO:0000256" key="2">
    <source>
        <dbReference type="SAM" id="Phobius"/>
    </source>
</evidence>
<feature type="transmembrane region" description="Helical" evidence="2">
    <location>
        <begin position="221"/>
        <end position="242"/>
    </location>
</feature>
<keyword evidence="2" id="KW-1133">Transmembrane helix</keyword>
<feature type="transmembrane region" description="Helical" evidence="2">
    <location>
        <begin position="248"/>
        <end position="273"/>
    </location>
</feature>
<evidence type="ECO:0000313" key="5">
    <source>
        <dbReference type="Proteomes" id="UP000700732"/>
    </source>
</evidence>
<sequence>MRFRAVDSFRGMAAIMVILFHLQHLDLLSGNAFIAKSDIFVDFFFVLSGFVMTHSNFNKLTYLTSLKPFIIKRFKRLYPLHLFTLVLVLLFELFRFGVDRYVVALSNPVFADDKTLVSFLANLTLTQSLGLFDRVTWNGPSWSISVEFYTYIVWALGLIIFRKNLLLLSIISFSLLAWFIVRHNGSIIYNYDYGFIRCLYSFLIGMLTYRLSQQVPTGFRAWQQTAAELLLLGITILAVSSFSHAESWMMPLLFAAVILVFSREAGTISTWLAGERFAFLGKLSYSYYLNHTVVLAVLDLLLFKLIKLPHTTAGELFFVFICLVCIHVMSVFTYRYVELILQSASPARTSSPATQPGTTSDSSLIRFMP</sequence>
<dbReference type="Proteomes" id="UP000700732">
    <property type="component" value="Unassembled WGS sequence"/>
</dbReference>
<proteinExistence type="predicted"/>
<dbReference type="InterPro" id="IPR002656">
    <property type="entry name" value="Acyl_transf_3_dom"/>
</dbReference>
<feature type="transmembrane region" description="Helical" evidence="2">
    <location>
        <begin position="78"/>
        <end position="98"/>
    </location>
</feature>
<dbReference type="PANTHER" id="PTHR23028:SF53">
    <property type="entry name" value="ACYL_TRANSF_3 DOMAIN-CONTAINING PROTEIN"/>
    <property type="match status" value="1"/>
</dbReference>
<protein>
    <submittedName>
        <fullName evidence="4">Peptidoglycan/LPS O-acetylase OafA/YrhL</fullName>
    </submittedName>
</protein>
<evidence type="ECO:0000256" key="1">
    <source>
        <dbReference type="SAM" id="MobiDB-lite"/>
    </source>
</evidence>
<feature type="transmembrane region" description="Helical" evidence="2">
    <location>
        <begin position="193"/>
        <end position="209"/>
    </location>
</feature>
<feature type="transmembrane region" description="Helical" evidence="2">
    <location>
        <begin position="285"/>
        <end position="305"/>
    </location>
</feature>
<reference evidence="4 5" key="1">
    <citation type="submission" date="2019-06" db="EMBL/GenBank/DDBJ databases">
        <title>Spirosoma utsteinense sp. nov. isolated from Antarctic ice-free soils.</title>
        <authorList>
            <person name="Tahon G."/>
        </authorList>
    </citation>
    <scope>NUCLEOTIDE SEQUENCE [LARGE SCALE GENOMIC DNA]</scope>
    <source>
        <strain evidence="4 5">LMG 31447</strain>
    </source>
</reference>
<evidence type="ECO:0000313" key="4">
    <source>
        <dbReference type="EMBL" id="MBC3794185.1"/>
    </source>
</evidence>
<keyword evidence="2" id="KW-0472">Membrane</keyword>
<evidence type="ECO:0000259" key="3">
    <source>
        <dbReference type="Pfam" id="PF01757"/>
    </source>
</evidence>
<feature type="transmembrane region" description="Helical" evidence="2">
    <location>
        <begin position="142"/>
        <end position="160"/>
    </location>
</feature>
<name>A0ABR6WDV9_9BACT</name>
<dbReference type="EMBL" id="VFIA01000039">
    <property type="protein sequence ID" value="MBC3794185.1"/>
    <property type="molecule type" value="Genomic_DNA"/>
</dbReference>
<dbReference type="PANTHER" id="PTHR23028">
    <property type="entry name" value="ACETYLTRANSFERASE"/>
    <property type="match status" value="1"/>
</dbReference>
<gene>
    <name evidence="4" type="ORF">FH603_4712</name>
</gene>
<feature type="transmembrane region" description="Helical" evidence="2">
    <location>
        <begin position="12"/>
        <end position="33"/>
    </location>
</feature>